<proteinExistence type="predicted"/>
<accession>A0ABT5WN95</accession>
<sequence>MMQDTIQTPAPAPPELAEARGFAAALLRRNGRADLAAMVLRGDGDDFPEVEAARAVTLGHAARLARLEEALRLYADPDFWEDSHGAGSLATHDAGEMARNVLAGRPPFYHRD</sequence>
<dbReference type="RefSeq" id="WP_275226810.1">
    <property type="nucleotide sequence ID" value="NZ_JARESE010000010.1"/>
</dbReference>
<protein>
    <recommendedName>
        <fullName evidence="3">SAM-dependent methyltransferase</fullName>
    </recommendedName>
</protein>
<evidence type="ECO:0008006" key="3">
    <source>
        <dbReference type="Google" id="ProtNLM"/>
    </source>
</evidence>
<evidence type="ECO:0000313" key="2">
    <source>
        <dbReference type="Proteomes" id="UP001216253"/>
    </source>
</evidence>
<organism evidence="1 2">
    <name type="scientific">Novosphingobium album</name>
    <name type="common">ex Liu et al. 2023</name>
    <dbReference type="NCBI Taxonomy" id="3031130"/>
    <lineage>
        <taxon>Bacteria</taxon>
        <taxon>Pseudomonadati</taxon>
        <taxon>Pseudomonadota</taxon>
        <taxon>Alphaproteobacteria</taxon>
        <taxon>Sphingomonadales</taxon>
        <taxon>Sphingomonadaceae</taxon>
        <taxon>Novosphingobium</taxon>
    </lineage>
</organism>
<evidence type="ECO:0000313" key="1">
    <source>
        <dbReference type="EMBL" id="MDE8650727.1"/>
    </source>
</evidence>
<gene>
    <name evidence="1" type="ORF">PYV00_03210</name>
</gene>
<keyword evidence="2" id="KW-1185">Reference proteome</keyword>
<dbReference type="EMBL" id="JARESE010000010">
    <property type="protein sequence ID" value="MDE8650727.1"/>
    <property type="molecule type" value="Genomic_DNA"/>
</dbReference>
<comment type="caution">
    <text evidence="1">The sequence shown here is derived from an EMBL/GenBank/DDBJ whole genome shotgun (WGS) entry which is preliminary data.</text>
</comment>
<reference evidence="1 2" key="1">
    <citation type="submission" date="2023-03" db="EMBL/GenBank/DDBJ databases">
        <title>NovoSphingobium album sp. nov. isolated from polycyclic aromatic hydrocarbons- and heavy-metal polluted soil.</title>
        <authorList>
            <person name="Liu Z."/>
            <person name="Wang K."/>
        </authorList>
    </citation>
    <scope>NUCLEOTIDE SEQUENCE [LARGE SCALE GENOMIC DNA]</scope>
    <source>
        <strain evidence="1 2">H3SJ31-1</strain>
    </source>
</reference>
<name>A0ABT5WN95_9SPHN</name>
<dbReference type="Proteomes" id="UP001216253">
    <property type="component" value="Unassembled WGS sequence"/>
</dbReference>